<evidence type="ECO:0000256" key="3">
    <source>
        <dbReference type="ARBA" id="ARBA00022692"/>
    </source>
</evidence>
<gene>
    <name evidence="7" type="ORF">MEUPH1_LOCUS21565</name>
</gene>
<sequence length="254" mass="28666">MSDGDAGTDSETRPKGVEALKQHVISHKVEVSLWCTRLATIVFTFAYILPLFWNPSSAYYRILLANAATSALRLHQRLPAMQISLQFLTQLFKEDSCHYLLYSVIFLYVSPNILVILPVFLFSTVHFASYSLTLLDLLGQNAWWGARLLISLVEFQSRSILRLIAFSEILVMPLTLIMSFFGRSGLLSIVFYYHFLTLRYASQRNPHTRLMFSDLRVAAENFANRSGTPSFLRSAILSGIATISRMAPAVPQSS</sequence>
<comment type="caution">
    <text evidence="7">The sequence shown here is derived from an EMBL/GenBank/DDBJ whole genome shotgun (WGS) entry which is preliminary data.</text>
</comment>
<keyword evidence="8" id="KW-1185">Reference proteome</keyword>
<dbReference type="PANTHER" id="PTHR12703:SF4">
    <property type="entry name" value="TRANSMEMBRANE PROTEIN 33"/>
    <property type="match status" value="1"/>
</dbReference>
<dbReference type="InterPro" id="IPR051645">
    <property type="entry name" value="PER33/POM33_regulator"/>
</dbReference>
<comment type="similarity">
    <text evidence="2">Belongs to the PER33/POM33 family.</text>
</comment>
<keyword evidence="5 6" id="KW-0472">Membrane</keyword>
<keyword evidence="3 6" id="KW-0812">Transmembrane</keyword>
<dbReference type="Pfam" id="PF03661">
    <property type="entry name" value="TMEM33_Pom33"/>
    <property type="match status" value="1"/>
</dbReference>
<organism evidence="7 8">
    <name type="scientific">Macrosiphum euphorbiae</name>
    <name type="common">potato aphid</name>
    <dbReference type="NCBI Taxonomy" id="13131"/>
    <lineage>
        <taxon>Eukaryota</taxon>
        <taxon>Metazoa</taxon>
        <taxon>Ecdysozoa</taxon>
        <taxon>Arthropoda</taxon>
        <taxon>Hexapoda</taxon>
        <taxon>Insecta</taxon>
        <taxon>Pterygota</taxon>
        <taxon>Neoptera</taxon>
        <taxon>Paraneoptera</taxon>
        <taxon>Hemiptera</taxon>
        <taxon>Sternorrhyncha</taxon>
        <taxon>Aphidomorpha</taxon>
        <taxon>Aphidoidea</taxon>
        <taxon>Aphididae</taxon>
        <taxon>Macrosiphini</taxon>
        <taxon>Macrosiphum</taxon>
    </lineage>
</organism>
<dbReference type="PANTHER" id="PTHR12703">
    <property type="entry name" value="TRANSMEMBRANE PROTEIN 33"/>
    <property type="match status" value="1"/>
</dbReference>
<evidence type="ECO:0000256" key="2">
    <source>
        <dbReference type="ARBA" id="ARBA00007322"/>
    </source>
</evidence>
<dbReference type="EMBL" id="CARXXK010000004">
    <property type="protein sequence ID" value="CAI6367046.1"/>
    <property type="molecule type" value="Genomic_DNA"/>
</dbReference>
<feature type="transmembrane region" description="Helical" evidence="6">
    <location>
        <begin position="31"/>
        <end position="53"/>
    </location>
</feature>
<name>A0AAV0XHN7_9HEMI</name>
<evidence type="ECO:0008006" key="9">
    <source>
        <dbReference type="Google" id="ProtNLM"/>
    </source>
</evidence>
<evidence type="ECO:0000256" key="5">
    <source>
        <dbReference type="ARBA" id="ARBA00023136"/>
    </source>
</evidence>
<evidence type="ECO:0000256" key="4">
    <source>
        <dbReference type="ARBA" id="ARBA00022989"/>
    </source>
</evidence>
<evidence type="ECO:0000313" key="8">
    <source>
        <dbReference type="Proteomes" id="UP001160148"/>
    </source>
</evidence>
<evidence type="ECO:0000256" key="1">
    <source>
        <dbReference type="ARBA" id="ARBA00004141"/>
    </source>
</evidence>
<accession>A0AAV0XHN7</accession>
<dbReference type="GO" id="GO:0061024">
    <property type="term" value="P:membrane organization"/>
    <property type="evidence" value="ECO:0007669"/>
    <property type="project" value="TreeGrafter"/>
</dbReference>
<keyword evidence="4 6" id="KW-1133">Transmembrane helix</keyword>
<evidence type="ECO:0000256" key="6">
    <source>
        <dbReference type="SAM" id="Phobius"/>
    </source>
</evidence>
<protein>
    <recommendedName>
        <fullName evidence="9">Protein Kr-h2</fullName>
    </recommendedName>
</protein>
<feature type="transmembrane region" description="Helical" evidence="6">
    <location>
        <begin position="99"/>
        <end position="121"/>
    </location>
</feature>
<evidence type="ECO:0000313" key="7">
    <source>
        <dbReference type="EMBL" id="CAI6367046.1"/>
    </source>
</evidence>
<dbReference type="InterPro" id="IPR005344">
    <property type="entry name" value="TMEM33/Pom33"/>
</dbReference>
<feature type="transmembrane region" description="Helical" evidence="6">
    <location>
        <begin position="184"/>
        <end position="201"/>
    </location>
</feature>
<reference evidence="7 8" key="1">
    <citation type="submission" date="2023-01" db="EMBL/GenBank/DDBJ databases">
        <authorList>
            <person name="Whitehead M."/>
        </authorList>
    </citation>
    <scope>NUCLEOTIDE SEQUENCE [LARGE SCALE GENOMIC DNA]</scope>
</reference>
<dbReference type="Proteomes" id="UP001160148">
    <property type="component" value="Unassembled WGS sequence"/>
</dbReference>
<dbReference type="AlphaFoldDB" id="A0AAV0XHN7"/>
<proteinExistence type="inferred from homology"/>
<dbReference type="GO" id="GO:0016020">
    <property type="term" value="C:membrane"/>
    <property type="evidence" value="ECO:0007669"/>
    <property type="project" value="UniProtKB-SubCell"/>
</dbReference>
<comment type="subcellular location">
    <subcellularLocation>
        <location evidence="1">Membrane</location>
        <topology evidence="1">Multi-pass membrane protein</topology>
    </subcellularLocation>
</comment>
<dbReference type="GO" id="GO:0071786">
    <property type="term" value="P:endoplasmic reticulum tubular network organization"/>
    <property type="evidence" value="ECO:0007669"/>
    <property type="project" value="TreeGrafter"/>
</dbReference>
<dbReference type="GO" id="GO:0005783">
    <property type="term" value="C:endoplasmic reticulum"/>
    <property type="evidence" value="ECO:0007669"/>
    <property type="project" value="TreeGrafter"/>
</dbReference>